<feature type="transmembrane region" description="Helical" evidence="11">
    <location>
        <begin position="1548"/>
        <end position="1573"/>
    </location>
</feature>
<dbReference type="InterPro" id="IPR009030">
    <property type="entry name" value="Growth_fac_rcpt_cys_sf"/>
</dbReference>
<feature type="compositionally biased region" description="Low complexity" evidence="10">
    <location>
        <begin position="901"/>
        <end position="914"/>
    </location>
</feature>
<evidence type="ECO:0000313" key="15">
    <source>
        <dbReference type="RefSeq" id="XP_054828137.1"/>
    </source>
</evidence>
<dbReference type="SMART" id="SM00179">
    <property type="entry name" value="EGF_CA"/>
    <property type="match status" value="1"/>
</dbReference>
<evidence type="ECO:0000256" key="2">
    <source>
        <dbReference type="ARBA" id="ARBA00022475"/>
    </source>
</evidence>
<dbReference type="InterPro" id="IPR000742">
    <property type="entry name" value="EGF"/>
</dbReference>
<dbReference type="SUPFAM" id="SSF57196">
    <property type="entry name" value="EGF/Laminin"/>
    <property type="match status" value="1"/>
</dbReference>
<sequence length="1681" mass="179972">MPATCTFLLHQPSLLLLLGLHLFVGSSPLDSPSSSSPSSASSSSSTYSPQFTTGLQGSAAPTPEASSFAAPSLERKSPEPSTASSGAWDPATEGRSSNPAIMSSQKAIESSHTESRTSSSTTDNGDAFSTFDNDKGRTLRLITDSGSVSTAAIGKTTSYPETGQFGDLTQDSSLVLQTRRADALSSTLDISEVETVPLMTHSPHTAVSSLSEHNFPATGSSHHRDTSWDVENITSRLHTESMNGSASTVNKERTSQFLTDSVTLTNSATKGPVSQTEFTVSSDQTQFPSQATQTRSSSTTSNTVQFPVSVARTVLTHSLLSSNTAAEGDDHLRSNSSTEQSIFTSQMESLSVLGVSDRSGGRTVPPLIDTSHSHNATQTSVSSGNEISSSLSHTHSSYVLTPEQTSGMNLSLGDTDFTEIAHVHSQAYSETTDDRNNQHTSNIEKRATQSQTDSIFSSATLFSDGAGTLEAQTNKSKSIETTEISSFGSNDFSSSDLTQTSSPALENRRNHLLSTYKDFTETSEEPLLTYSSKASFYLPSTIDLSNVRTKQHTFSTSNTGKGYTQTKSTFSSVASIRDGNGTLESLTNSSKFTEATPLSTFDLEDIHSSDLTQSSSVTMESRKNPISSKEMHFTRTSEEPFLTYSSNNSIYSPSTIDLSSPGKSHQPVNISDPQGRISSASTDSVYLSTTFIHGAERTLRSLPDNNTSDAAESSISHTEASSSSNPALILTSVAEAKEHNVSLSEGQFTEHFTEHLLEHSSLVPISSSSPEDPSTIGSGHHRASSSGTEARASYSYTDTMHSSASFSNGEEQTSQSVMNTTFTDVTESSSSYVERSSASELNHSLSGIYSEMTDFSGKDLDISGPSTETVQSFTSSRIPTYSSFQSEPSDTGSDFGRTNTEKTSSSSHTDSTYISGGERTLLSISNNSTSFYAEMSTPDSAQSSFSMTQNIGSNLSSSDRDFSAPSTEPLALQSLHTPGYSSTVSYSISESTSAINLSFLSSSPASSLQSSLPPTQPPTLFSSSESSQPALSSAFPTQLSSQMPSLTPSPRLSSTALPTFPPFSYTSPAPSSKTSLQPSINLATSVSITERGSTTGIDSSTARSFTSKYTNQTRTYLLKDSTDPSSTRSSPFLTEATEQVTNYSTPVTISLGKTKSSRELNVSLPGTSVEKSLPVLTTSPTYLSESSTVSGTAKSSSDVLPRTTQKDVFSSVEVTTGKKLTNMTRATVGLPTMATPTNYAVTAKSPKVQSPSSTKMPHTSETTTKGMEMSSAPTVKVLAPHASTTQPPTFSSRKPTTRSFSTLPIPIKPTTVAWLGSQNTFTTFHGKDIDECLSNPCPALATCTNTQGSFQCTCSLGYQMEKGKCNLVRTFVGQFPLTFNTTGGKYSELRQIEGDLINALNTSLSALPGYYTSTVKASRQSASIQVSITSTFSVVSNVTLYDIVSAVRSHIRACKASSETCRFMSSLTQLHRAGGLCKYKDPECDKETSACVDFSGIADCQCKPGYFRYNKLDHSCRACEDGYKLENDTCVSCPFGLGGFNCGNPYQLITIVIAAAGGVLLLILGIALIVTCCQKNKNDISKLIFKSGDFQMSPYAEYPKNPRVQDWGRETIEMQENGSTKNLLQMTDVYYMPTNLRNPELERNGLYPPYTGLPGSRHSCIYPGQYNPSFISDDSRRRDYF</sequence>
<feature type="compositionally biased region" description="Polar residues" evidence="10">
    <location>
        <begin position="940"/>
        <end position="957"/>
    </location>
</feature>
<feature type="compositionally biased region" description="Low complexity" evidence="10">
    <location>
        <begin position="28"/>
        <end position="49"/>
    </location>
</feature>
<dbReference type="Pfam" id="PF07645">
    <property type="entry name" value="EGF_CA"/>
    <property type="match status" value="1"/>
</dbReference>
<dbReference type="CTD" id="57493"/>
<evidence type="ECO:0000256" key="10">
    <source>
        <dbReference type="SAM" id="MobiDB-lite"/>
    </source>
</evidence>
<name>A0AA97KSN6_EUBMA</name>
<feature type="region of interest" description="Disordered" evidence="10">
    <location>
        <begin position="473"/>
        <end position="509"/>
    </location>
</feature>
<dbReference type="PROSITE" id="PS01186">
    <property type="entry name" value="EGF_2"/>
    <property type="match status" value="1"/>
</dbReference>
<dbReference type="InterPro" id="IPR018097">
    <property type="entry name" value="EGF_Ca-bd_CS"/>
</dbReference>
<feature type="domain" description="EGF-like" evidence="13">
    <location>
        <begin position="1328"/>
        <end position="1366"/>
    </location>
</feature>
<keyword evidence="3 9" id="KW-0245">EGF-like domain</keyword>
<dbReference type="SUPFAM" id="SSF57184">
    <property type="entry name" value="Growth factor receptor domain"/>
    <property type="match status" value="1"/>
</dbReference>
<feature type="chain" id="PRO_5041742238" evidence="12">
    <location>
        <begin position="29"/>
        <end position="1681"/>
    </location>
</feature>
<keyword evidence="11" id="KW-1133">Transmembrane helix</keyword>
<dbReference type="SMART" id="SM00181">
    <property type="entry name" value="EGF"/>
    <property type="match status" value="2"/>
</dbReference>
<keyword evidence="11" id="KW-0812">Transmembrane</keyword>
<feature type="compositionally biased region" description="Polar residues" evidence="10">
    <location>
        <begin position="373"/>
        <end position="387"/>
    </location>
</feature>
<keyword evidence="5" id="KW-0677">Repeat</keyword>
<dbReference type="PROSITE" id="PS00010">
    <property type="entry name" value="ASX_HYDROXYL"/>
    <property type="match status" value="1"/>
</dbReference>
<feature type="compositionally biased region" description="Polar residues" evidence="10">
    <location>
        <begin position="94"/>
        <end position="108"/>
    </location>
</feature>
<dbReference type="InterPro" id="IPR001881">
    <property type="entry name" value="EGF-like_Ca-bd_dom"/>
</dbReference>
<feature type="region of interest" description="Disordered" evidence="10">
    <location>
        <begin position="356"/>
        <end position="390"/>
    </location>
</feature>
<dbReference type="PANTHER" id="PTHR24037:SF3">
    <property type="entry name" value="PROTEIN HEG HOMOLOG 1"/>
    <property type="match status" value="1"/>
</dbReference>
<feature type="compositionally biased region" description="Polar residues" evidence="10">
    <location>
        <begin position="1282"/>
        <end position="1302"/>
    </location>
</feature>
<feature type="region of interest" description="Disordered" evidence="10">
    <location>
        <begin position="266"/>
        <end position="302"/>
    </location>
</feature>
<keyword evidence="14" id="KW-1185">Reference proteome</keyword>
<evidence type="ECO:0000256" key="6">
    <source>
        <dbReference type="ARBA" id="ARBA00023136"/>
    </source>
</evidence>
<dbReference type="RefSeq" id="XP_054828137.1">
    <property type="nucleotide sequence ID" value="XM_054972162.1"/>
</dbReference>
<feature type="region of interest" description="Disordered" evidence="10">
    <location>
        <begin position="28"/>
        <end position="133"/>
    </location>
</feature>
<feature type="compositionally biased region" description="Low complexity" evidence="10">
    <location>
        <begin position="485"/>
        <end position="496"/>
    </location>
</feature>
<evidence type="ECO:0000256" key="1">
    <source>
        <dbReference type="ARBA" id="ARBA00004236"/>
    </source>
</evidence>
<feature type="region of interest" description="Disordered" evidence="10">
    <location>
        <begin position="657"/>
        <end position="678"/>
    </location>
</feature>
<feature type="compositionally biased region" description="Low complexity" evidence="10">
    <location>
        <begin position="710"/>
        <end position="724"/>
    </location>
</feature>
<dbReference type="Gene3D" id="2.10.25.10">
    <property type="entry name" value="Laminin"/>
    <property type="match status" value="1"/>
</dbReference>
<dbReference type="InterPro" id="IPR049883">
    <property type="entry name" value="NOTCH1_EGF-like"/>
</dbReference>
<gene>
    <name evidence="15" type="primary">HEG1</name>
</gene>
<feature type="region of interest" description="Disordered" evidence="10">
    <location>
        <begin position="612"/>
        <end position="634"/>
    </location>
</feature>
<evidence type="ECO:0000256" key="5">
    <source>
        <dbReference type="ARBA" id="ARBA00022737"/>
    </source>
</evidence>
<evidence type="ECO:0000256" key="11">
    <source>
        <dbReference type="SAM" id="Phobius"/>
    </source>
</evidence>
<keyword evidence="7" id="KW-1015">Disulfide bond</keyword>
<accession>A0AA97KSN6</accession>
<feature type="compositionally biased region" description="Low complexity" evidence="10">
    <location>
        <begin position="1006"/>
        <end position="1033"/>
    </location>
</feature>
<feature type="region of interest" description="Disordered" evidence="10">
    <location>
        <begin position="1243"/>
        <end position="1302"/>
    </location>
</feature>
<reference evidence="15" key="1">
    <citation type="submission" date="2025-08" db="UniProtKB">
        <authorList>
            <consortium name="RefSeq"/>
        </authorList>
    </citation>
    <scope>IDENTIFICATION</scope>
    <source>
        <tissue evidence="15">Blood</tissue>
    </source>
</reference>
<feature type="compositionally biased region" description="Low complexity" evidence="10">
    <location>
        <begin position="289"/>
        <end position="302"/>
    </location>
</feature>
<feature type="compositionally biased region" description="Polar residues" evidence="10">
    <location>
        <begin position="473"/>
        <end position="484"/>
    </location>
</feature>
<feature type="region of interest" description="Disordered" evidence="10">
    <location>
        <begin position="763"/>
        <end position="791"/>
    </location>
</feature>
<dbReference type="CDD" id="cd00054">
    <property type="entry name" value="EGF_CA"/>
    <property type="match status" value="1"/>
</dbReference>
<feature type="compositionally biased region" description="Low complexity" evidence="10">
    <location>
        <begin position="1044"/>
        <end position="1054"/>
    </location>
</feature>
<evidence type="ECO:0000256" key="9">
    <source>
        <dbReference type="PROSITE-ProRule" id="PRU00076"/>
    </source>
</evidence>
<dbReference type="GO" id="GO:0005886">
    <property type="term" value="C:plasma membrane"/>
    <property type="evidence" value="ECO:0007669"/>
    <property type="project" value="UniProtKB-SubCell"/>
</dbReference>
<dbReference type="GO" id="GO:0005509">
    <property type="term" value="F:calcium ion binding"/>
    <property type="evidence" value="ECO:0007669"/>
    <property type="project" value="InterPro"/>
</dbReference>
<evidence type="ECO:0000256" key="4">
    <source>
        <dbReference type="ARBA" id="ARBA00022729"/>
    </source>
</evidence>
<organism evidence="14 15">
    <name type="scientific">Eublepharis macularius</name>
    <name type="common">Leopard gecko</name>
    <name type="synonym">Cyrtodactylus macularius</name>
    <dbReference type="NCBI Taxonomy" id="481883"/>
    <lineage>
        <taxon>Eukaryota</taxon>
        <taxon>Metazoa</taxon>
        <taxon>Chordata</taxon>
        <taxon>Craniata</taxon>
        <taxon>Vertebrata</taxon>
        <taxon>Euteleostomi</taxon>
        <taxon>Lepidosauria</taxon>
        <taxon>Squamata</taxon>
        <taxon>Bifurcata</taxon>
        <taxon>Gekkota</taxon>
        <taxon>Eublepharidae</taxon>
        <taxon>Eublepharinae</taxon>
        <taxon>Eublepharis</taxon>
    </lineage>
</organism>
<dbReference type="PROSITE" id="PS01187">
    <property type="entry name" value="EGF_CA"/>
    <property type="match status" value="1"/>
</dbReference>
<dbReference type="Proteomes" id="UP001190640">
    <property type="component" value="Chromosome 2"/>
</dbReference>
<feature type="region of interest" description="Disordered" evidence="10">
    <location>
        <begin position="427"/>
        <end position="451"/>
    </location>
</feature>
<feature type="compositionally biased region" description="Polar residues" evidence="10">
    <location>
        <begin position="612"/>
        <end position="627"/>
    </location>
</feature>
<evidence type="ECO:0000256" key="7">
    <source>
        <dbReference type="ARBA" id="ARBA00023157"/>
    </source>
</evidence>
<feature type="compositionally biased region" description="Polar residues" evidence="10">
    <location>
        <begin position="1034"/>
        <end position="1043"/>
    </location>
</feature>
<evidence type="ECO:0000313" key="14">
    <source>
        <dbReference type="Proteomes" id="UP001190640"/>
    </source>
</evidence>
<comment type="caution">
    <text evidence="9">Lacks conserved residue(s) required for the propagation of feature annotation.</text>
</comment>
<dbReference type="FunFam" id="2.10.25.10:FF:000358">
    <property type="entry name" value="protein HEG homolog 1 isoform X1"/>
    <property type="match status" value="1"/>
</dbReference>
<protein>
    <submittedName>
        <fullName evidence="15">Protein HEG homolog 1</fullName>
    </submittedName>
</protein>
<keyword evidence="8" id="KW-0325">Glycoprotein</keyword>
<feature type="compositionally biased region" description="Polar residues" evidence="10">
    <location>
        <begin position="1247"/>
        <end position="1265"/>
    </location>
</feature>
<dbReference type="InterPro" id="IPR000152">
    <property type="entry name" value="EGF-type_Asp/Asn_hydroxyl_site"/>
</dbReference>
<keyword evidence="6 11" id="KW-0472">Membrane</keyword>
<feature type="compositionally biased region" description="Basic and acidic residues" evidence="10">
    <location>
        <begin position="432"/>
        <end position="447"/>
    </location>
</feature>
<evidence type="ECO:0000256" key="3">
    <source>
        <dbReference type="ARBA" id="ARBA00022536"/>
    </source>
</evidence>
<feature type="region of interest" description="Disordered" evidence="10">
    <location>
        <begin position="698"/>
        <end position="726"/>
    </location>
</feature>
<feature type="region of interest" description="Disordered" evidence="10">
    <location>
        <begin position="859"/>
        <end position="914"/>
    </location>
</feature>
<evidence type="ECO:0000256" key="12">
    <source>
        <dbReference type="SAM" id="SignalP"/>
    </source>
</evidence>
<feature type="region of interest" description="Disordered" evidence="10">
    <location>
        <begin position="940"/>
        <end position="966"/>
    </location>
</feature>
<keyword evidence="2" id="KW-1003">Cell membrane</keyword>
<feature type="compositionally biased region" description="Polar residues" evidence="10">
    <location>
        <begin position="266"/>
        <end position="288"/>
    </location>
</feature>
<dbReference type="PANTHER" id="PTHR24037">
    <property type="entry name" value="HEART DEVELOPMENT PROTEIN WITH EGF-LIKE DOMAINS 1"/>
    <property type="match status" value="1"/>
</dbReference>
<feature type="region of interest" description="Disordered" evidence="10">
    <location>
        <begin position="1006"/>
        <end position="1054"/>
    </location>
</feature>
<comment type="subcellular location">
    <subcellularLocation>
        <location evidence="1">Cell membrane</location>
    </subcellularLocation>
</comment>
<dbReference type="GeneID" id="129324771"/>
<evidence type="ECO:0000259" key="13">
    <source>
        <dbReference type="PROSITE" id="PS50026"/>
    </source>
</evidence>
<proteinExistence type="predicted"/>
<dbReference type="KEGG" id="emc:129324771"/>
<feature type="signal peptide" evidence="12">
    <location>
        <begin position="1"/>
        <end position="28"/>
    </location>
</feature>
<dbReference type="PROSITE" id="PS50026">
    <property type="entry name" value="EGF_3"/>
    <property type="match status" value="1"/>
</dbReference>
<keyword evidence="4 12" id="KW-0732">Signal</keyword>
<feature type="compositionally biased region" description="Polar residues" evidence="10">
    <location>
        <begin position="864"/>
        <end position="898"/>
    </location>
</feature>
<dbReference type="GO" id="GO:0007507">
    <property type="term" value="P:heart development"/>
    <property type="evidence" value="ECO:0007669"/>
    <property type="project" value="TreeGrafter"/>
</dbReference>
<evidence type="ECO:0000256" key="8">
    <source>
        <dbReference type="ARBA" id="ARBA00023180"/>
    </source>
</evidence>